<dbReference type="AlphaFoldDB" id="A0A367INV6"/>
<dbReference type="PANTHER" id="PTHR43791:SF36">
    <property type="entry name" value="TRANSPORTER, PUTATIVE (AFU_ORTHOLOGUE AFUA_6G08340)-RELATED"/>
    <property type="match status" value="1"/>
</dbReference>
<gene>
    <name evidence="8" type="ORF">CU098_004480</name>
</gene>
<feature type="transmembrane region" description="Helical" evidence="6">
    <location>
        <begin position="34"/>
        <end position="53"/>
    </location>
</feature>
<feature type="transmembrane region" description="Helical" evidence="6">
    <location>
        <begin position="283"/>
        <end position="303"/>
    </location>
</feature>
<dbReference type="InterPro" id="IPR011701">
    <property type="entry name" value="MFS"/>
</dbReference>
<dbReference type="GO" id="GO:0022857">
    <property type="term" value="F:transmembrane transporter activity"/>
    <property type="evidence" value="ECO:0007669"/>
    <property type="project" value="InterPro"/>
</dbReference>
<dbReference type="Gene3D" id="1.20.1250.20">
    <property type="entry name" value="MFS general substrate transporter like domains"/>
    <property type="match status" value="2"/>
</dbReference>
<feature type="transmembrane region" description="Helical" evidence="6">
    <location>
        <begin position="193"/>
        <end position="216"/>
    </location>
</feature>
<feature type="transmembrane region" description="Helical" evidence="6">
    <location>
        <begin position="6"/>
        <end position="22"/>
    </location>
</feature>
<evidence type="ECO:0000256" key="4">
    <source>
        <dbReference type="ARBA" id="ARBA00022989"/>
    </source>
</evidence>
<dbReference type="PROSITE" id="PS50850">
    <property type="entry name" value="MFS"/>
    <property type="match status" value="1"/>
</dbReference>
<dbReference type="STRING" id="4846.A0A367INV6"/>
<accession>A0A367INV6</accession>
<comment type="subcellular location">
    <subcellularLocation>
        <location evidence="1">Membrane</location>
        <topology evidence="1">Multi-pass membrane protein</topology>
    </subcellularLocation>
</comment>
<keyword evidence="9" id="KW-1185">Reference proteome</keyword>
<dbReference type="SUPFAM" id="SSF103473">
    <property type="entry name" value="MFS general substrate transporter"/>
    <property type="match status" value="1"/>
</dbReference>
<evidence type="ECO:0000256" key="1">
    <source>
        <dbReference type="ARBA" id="ARBA00004141"/>
    </source>
</evidence>
<organism evidence="8 9">
    <name type="scientific">Rhizopus stolonifer</name>
    <name type="common">Rhizopus nigricans</name>
    <dbReference type="NCBI Taxonomy" id="4846"/>
    <lineage>
        <taxon>Eukaryota</taxon>
        <taxon>Fungi</taxon>
        <taxon>Fungi incertae sedis</taxon>
        <taxon>Mucoromycota</taxon>
        <taxon>Mucoromycotina</taxon>
        <taxon>Mucoromycetes</taxon>
        <taxon>Mucorales</taxon>
        <taxon>Mucorineae</taxon>
        <taxon>Rhizopodaceae</taxon>
        <taxon>Rhizopus</taxon>
    </lineage>
</organism>
<evidence type="ECO:0000256" key="6">
    <source>
        <dbReference type="SAM" id="Phobius"/>
    </source>
</evidence>
<dbReference type="InterPro" id="IPR036259">
    <property type="entry name" value="MFS_trans_sf"/>
</dbReference>
<keyword evidence="4 6" id="KW-1133">Transmembrane helix</keyword>
<name>A0A367INV6_RHIST</name>
<evidence type="ECO:0000313" key="9">
    <source>
        <dbReference type="Proteomes" id="UP000253551"/>
    </source>
</evidence>
<keyword evidence="2" id="KW-0813">Transport</keyword>
<dbReference type="GO" id="GO:0016020">
    <property type="term" value="C:membrane"/>
    <property type="evidence" value="ECO:0007669"/>
    <property type="project" value="UniProtKB-SubCell"/>
</dbReference>
<feature type="transmembrane region" description="Helical" evidence="6">
    <location>
        <begin position="59"/>
        <end position="79"/>
    </location>
</feature>
<evidence type="ECO:0000256" key="3">
    <source>
        <dbReference type="ARBA" id="ARBA00022692"/>
    </source>
</evidence>
<evidence type="ECO:0000256" key="2">
    <source>
        <dbReference type="ARBA" id="ARBA00022448"/>
    </source>
</evidence>
<feature type="transmembrane region" description="Helical" evidence="6">
    <location>
        <begin position="315"/>
        <end position="336"/>
    </location>
</feature>
<dbReference type="PANTHER" id="PTHR43791">
    <property type="entry name" value="PERMEASE-RELATED"/>
    <property type="match status" value="1"/>
</dbReference>
<keyword evidence="5 6" id="KW-0472">Membrane</keyword>
<sequence length="371" mass="41005">LTPSQFSLAISGFYITYILFEVPSNIILKRTDAVKWLSFIMFAWGLTTLVMAFSHDFAALFACRLLLGGFIPGILYLLSKSYKPNQVTWRVAIFVSMASVSGIVSGPIAYATSYLDGQHDLNSWQYLFIIEGAPTICLSVVAYFYLFDDISKVSWLTPHQKEVHRSSMETEETHAVVSIRTVIKACFDWKTCLFSLTYILSATIFTSYQVFLPIIIDGFGFPVLTSQLLSAPPNAVQAFGTLLGGYITDSLKNKRGAVMATGFFISALGFLLLGTLEHRWAKYGSLFIIPLGVGLQNAANISWSAVNFPVLEVRAVAVAVVVMVGNVGGVIASYLYPMNDKPQYGKYRYVGLKQKAKCSQCLAIRSTWQLV</sequence>
<proteinExistence type="predicted"/>
<dbReference type="OrthoDB" id="2985014at2759"/>
<protein>
    <recommendedName>
        <fullName evidence="7">Major facilitator superfamily (MFS) profile domain-containing protein</fullName>
    </recommendedName>
</protein>
<feature type="transmembrane region" description="Helical" evidence="6">
    <location>
        <begin position="91"/>
        <end position="112"/>
    </location>
</feature>
<reference evidence="8 9" key="1">
    <citation type="journal article" date="2018" name="G3 (Bethesda)">
        <title>Phylogenetic and Phylogenomic Definition of Rhizopus Species.</title>
        <authorList>
            <person name="Gryganskyi A.P."/>
            <person name="Golan J."/>
            <person name="Dolatabadi S."/>
            <person name="Mondo S."/>
            <person name="Robb S."/>
            <person name="Idnurm A."/>
            <person name="Muszewska A."/>
            <person name="Steczkiewicz K."/>
            <person name="Masonjones S."/>
            <person name="Liao H.L."/>
            <person name="Gajdeczka M.T."/>
            <person name="Anike F."/>
            <person name="Vuek A."/>
            <person name="Anishchenko I.M."/>
            <person name="Voigt K."/>
            <person name="de Hoog G.S."/>
            <person name="Smith M.E."/>
            <person name="Heitman J."/>
            <person name="Vilgalys R."/>
            <person name="Stajich J.E."/>
        </authorList>
    </citation>
    <scope>NUCLEOTIDE SEQUENCE [LARGE SCALE GENOMIC DNA]</scope>
    <source>
        <strain evidence="8 9">LSU 92-RS-03</strain>
    </source>
</reference>
<dbReference type="InterPro" id="IPR020846">
    <property type="entry name" value="MFS_dom"/>
</dbReference>
<comment type="caution">
    <text evidence="8">The sequence shown here is derived from an EMBL/GenBank/DDBJ whole genome shotgun (WGS) entry which is preliminary data.</text>
</comment>
<dbReference type="EMBL" id="PJQM01006643">
    <property type="protein sequence ID" value="RCH79342.1"/>
    <property type="molecule type" value="Genomic_DNA"/>
</dbReference>
<dbReference type="Pfam" id="PF07690">
    <property type="entry name" value="MFS_1"/>
    <property type="match status" value="1"/>
</dbReference>
<keyword evidence="3 6" id="KW-0812">Transmembrane</keyword>
<feature type="transmembrane region" description="Helical" evidence="6">
    <location>
        <begin position="124"/>
        <end position="146"/>
    </location>
</feature>
<evidence type="ECO:0000259" key="7">
    <source>
        <dbReference type="PROSITE" id="PS50850"/>
    </source>
</evidence>
<evidence type="ECO:0000313" key="8">
    <source>
        <dbReference type="EMBL" id="RCH79342.1"/>
    </source>
</evidence>
<feature type="non-terminal residue" evidence="8">
    <location>
        <position position="1"/>
    </location>
</feature>
<evidence type="ECO:0000256" key="5">
    <source>
        <dbReference type="ARBA" id="ARBA00023136"/>
    </source>
</evidence>
<feature type="domain" description="Major facilitator superfamily (MFS) profile" evidence="7">
    <location>
        <begin position="1"/>
        <end position="371"/>
    </location>
</feature>
<dbReference type="Proteomes" id="UP000253551">
    <property type="component" value="Unassembled WGS sequence"/>
</dbReference>
<feature type="transmembrane region" description="Helical" evidence="6">
    <location>
        <begin position="256"/>
        <end position="276"/>
    </location>
</feature>